<dbReference type="PANTHER" id="PTHR36292:SF1">
    <property type="entry name" value="UPF0575 PROTEIN C19ORF67"/>
    <property type="match status" value="1"/>
</dbReference>
<evidence type="ECO:0000256" key="1">
    <source>
        <dbReference type="SAM" id="MobiDB-lite"/>
    </source>
</evidence>
<gene>
    <name evidence="3" type="primary">LOC114451525</name>
</gene>
<protein>
    <submittedName>
        <fullName evidence="3">UPF0575 protein C19orf67 homolog</fullName>
    </submittedName>
</protein>
<feature type="region of interest" description="Disordered" evidence="1">
    <location>
        <begin position="1"/>
        <end position="24"/>
    </location>
</feature>
<accession>A0A6P7K9H9</accession>
<dbReference type="Proteomes" id="UP000515145">
    <property type="component" value="Chromosome 1"/>
</dbReference>
<dbReference type="AlphaFoldDB" id="A0A6P7K9H9"/>
<dbReference type="PANTHER" id="PTHR36292">
    <property type="entry name" value="UPF0575 PROTEIN C19ORF67"/>
    <property type="match status" value="1"/>
</dbReference>
<evidence type="ECO:0000313" key="3">
    <source>
        <dbReference type="RefSeq" id="XP_028286039.1"/>
    </source>
</evidence>
<organism evidence="2 3">
    <name type="scientific">Parambassis ranga</name>
    <name type="common">Indian glassy fish</name>
    <dbReference type="NCBI Taxonomy" id="210632"/>
    <lineage>
        <taxon>Eukaryota</taxon>
        <taxon>Metazoa</taxon>
        <taxon>Chordata</taxon>
        <taxon>Craniata</taxon>
        <taxon>Vertebrata</taxon>
        <taxon>Euteleostomi</taxon>
        <taxon>Actinopterygii</taxon>
        <taxon>Neopterygii</taxon>
        <taxon>Teleostei</taxon>
        <taxon>Neoteleostei</taxon>
        <taxon>Acanthomorphata</taxon>
        <taxon>Ovalentaria</taxon>
        <taxon>Ambassidae</taxon>
        <taxon>Parambassis</taxon>
    </lineage>
</organism>
<proteinExistence type="predicted"/>
<dbReference type="Pfam" id="PF11771">
    <property type="entry name" value="DUF3314"/>
    <property type="match status" value="1"/>
</dbReference>
<dbReference type="RefSeq" id="XP_028286039.1">
    <property type="nucleotide sequence ID" value="XM_028430238.1"/>
</dbReference>
<dbReference type="FunCoup" id="A0A6P7K9H9">
    <property type="interactions" value="934"/>
</dbReference>
<dbReference type="InterPro" id="IPR021748">
    <property type="entry name" value="DUF3314"/>
</dbReference>
<keyword evidence="2" id="KW-1185">Reference proteome</keyword>
<evidence type="ECO:0000313" key="2">
    <source>
        <dbReference type="Proteomes" id="UP000515145"/>
    </source>
</evidence>
<dbReference type="OrthoDB" id="9933945at2759"/>
<reference evidence="3" key="1">
    <citation type="submission" date="2025-08" db="UniProtKB">
        <authorList>
            <consortium name="RefSeq"/>
        </authorList>
    </citation>
    <scope>IDENTIFICATION</scope>
</reference>
<name>A0A6P7K9H9_9TELE</name>
<dbReference type="InParanoid" id="A0A6P7K9H9"/>
<sequence length="334" mass="38613">MAGLEAQDEVQLSNSPLDEHGFGDLLQKDSDYTRSLQNEEQREANPLLLLADVALAPVCGERVQCSFQDSRGLEKSLEFIQLQLNFLMSKANKLQDRLVSSHTDREAVTAAVRSFLYTCQPYFNHLESTARSTMVKDTNLPSASRTMLLDFSQQLCDRLEQMVLTFADYNLLCLNEADPDSVSHFCIGQCHFNQLRVTIFRYCKPTQYMARIDTRIYKRMRWNVERLQVDGEKAGEADTEYYFLCYEDIPNELTDVNEDWQENFSVNLVRMWSIGRWVQVDPDPDTEDICDWITCEVPLATYHKLLILGSDEPSCCNATDYLQQLLMSHDYRLI</sequence>
<dbReference type="GeneID" id="114451525"/>